<gene>
    <name evidence="1" type="ORF">KL86DES1_21377</name>
</gene>
<evidence type="ECO:0000313" key="1">
    <source>
        <dbReference type="EMBL" id="SCM73562.1"/>
    </source>
</evidence>
<sequence length="56" mass="6386">MAPETPLARALPVAWRTAGFIHTGACWRREAGMPLLQRLEHLHCFKGKMLYPLGKR</sequence>
<organism evidence="1">
    <name type="scientific">uncultured Desulfovibrio sp</name>
    <dbReference type="NCBI Taxonomy" id="167968"/>
    <lineage>
        <taxon>Bacteria</taxon>
        <taxon>Pseudomonadati</taxon>
        <taxon>Thermodesulfobacteriota</taxon>
        <taxon>Desulfovibrionia</taxon>
        <taxon>Desulfovibrionales</taxon>
        <taxon>Desulfovibrionaceae</taxon>
        <taxon>Desulfovibrio</taxon>
        <taxon>environmental samples</taxon>
    </lineage>
</organism>
<name>A0A212L7L0_9BACT</name>
<dbReference type="AlphaFoldDB" id="A0A212L7L0"/>
<accession>A0A212L7L0</accession>
<proteinExistence type="predicted"/>
<reference evidence="1" key="1">
    <citation type="submission" date="2016-08" db="EMBL/GenBank/DDBJ databases">
        <authorList>
            <person name="Seilhamer J.J."/>
        </authorList>
    </citation>
    <scope>NUCLEOTIDE SEQUENCE</scope>
    <source>
        <strain evidence="1">86-1</strain>
    </source>
</reference>
<protein>
    <submittedName>
        <fullName evidence="1">Uncharacterized protein</fullName>
    </submittedName>
</protein>
<dbReference type="EMBL" id="FMJC01000002">
    <property type="protein sequence ID" value="SCM73562.1"/>
    <property type="molecule type" value="Genomic_DNA"/>
</dbReference>